<reference evidence="2" key="1">
    <citation type="journal article" date="2023" name="G3 (Bethesda)">
        <title>Genome assembly and association tests identify interacting loci associated with vigor, precocity, and sex in interspecific pistachio rootstocks.</title>
        <authorList>
            <person name="Palmer W."/>
            <person name="Jacygrad E."/>
            <person name="Sagayaradj S."/>
            <person name="Cavanaugh K."/>
            <person name="Han R."/>
            <person name="Bertier L."/>
            <person name="Beede B."/>
            <person name="Kafkas S."/>
            <person name="Golino D."/>
            <person name="Preece J."/>
            <person name="Michelmore R."/>
        </authorList>
    </citation>
    <scope>NUCLEOTIDE SEQUENCE [LARGE SCALE GENOMIC DNA]</scope>
</reference>
<proteinExistence type="predicted"/>
<dbReference type="EMBL" id="CM047749">
    <property type="protein sequence ID" value="KAJ0010512.1"/>
    <property type="molecule type" value="Genomic_DNA"/>
</dbReference>
<evidence type="ECO:0000313" key="2">
    <source>
        <dbReference type="Proteomes" id="UP001163603"/>
    </source>
</evidence>
<evidence type="ECO:0000313" key="1">
    <source>
        <dbReference type="EMBL" id="KAJ0010512.1"/>
    </source>
</evidence>
<keyword evidence="2" id="KW-1185">Reference proteome</keyword>
<sequence>MAGARNNQTAISMPQAYNGVQWAEPAGGASYRECRRNHAAAMGCYATDGCGEFLKAGKDGTTDAFLCAVCGCHCSFHRKEMLNHPHYSLPTLHNARIGDGFSREKDMKMKKKAKRTKLSPKQKDKMNRFAEKLGWRPQKHDEEEVEQFCDEMGISRKIFKVWLCYNKRRTERSCVVNAEESHQNVKEE</sequence>
<name>A0ACC0X6Q1_9ROSI</name>
<protein>
    <submittedName>
        <fullName evidence="1">Uncharacterized protein</fullName>
    </submittedName>
</protein>
<dbReference type="Proteomes" id="UP001163603">
    <property type="component" value="Chromosome 14"/>
</dbReference>
<accession>A0ACC0X6Q1</accession>
<organism evidence="1 2">
    <name type="scientific">Pistacia integerrima</name>
    <dbReference type="NCBI Taxonomy" id="434235"/>
    <lineage>
        <taxon>Eukaryota</taxon>
        <taxon>Viridiplantae</taxon>
        <taxon>Streptophyta</taxon>
        <taxon>Embryophyta</taxon>
        <taxon>Tracheophyta</taxon>
        <taxon>Spermatophyta</taxon>
        <taxon>Magnoliopsida</taxon>
        <taxon>eudicotyledons</taxon>
        <taxon>Gunneridae</taxon>
        <taxon>Pentapetalae</taxon>
        <taxon>rosids</taxon>
        <taxon>malvids</taxon>
        <taxon>Sapindales</taxon>
        <taxon>Anacardiaceae</taxon>
        <taxon>Pistacia</taxon>
    </lineage>
</organism>
<comment type="caution">
    <text evidence="1">The sequence shown here is derived from an EMBL/GenBank/DDBJ whole genome shotgun (WGS) entry which is preliminary data.</text>
</comment>
<gene>
    <name evidence="1" type="ORF">Pint_33358</name>
</gene>